<evidence type="ECO:0000313" key="1">
    <source>
        <dbReference type="EMBL" id="KAH3835281.1"/>
    </source>
</evidence>
<dbReference type="Proteomes" id="UP000828390">
    <property type="component" value="Unassembled WGS sequence"/>
</dbReference>
<sequence>MLELGTSSLNTLPSTGSLKCWNKTYGGAKQHEARGQIIRDVIESHDVAAVKDWARI</sequence>
<gene>
    <name evidence="1" type="ORF">DPMN_108630</name>
</gene>
<name>A0A9D4K947_DREPO</name>
<dbReference type="AlphaFoldDB" id="A0A9D4K947"/>
<accession>A0A9D4K947</accession>
<reference evidence="1" key="2">
    <citation type="submission" date="2020-11" db="EMBL/GenBank/DDBJ databases">
        <authorList>
            <person name="McCartney M.A."/>
            <person name="Auch B."/>
            <person name="Kono T."/>
            <person name="Mallez S."/>
            <person name="Becker A."/>
            <person name="Gohl D.M."/>
            <person name="Silverstein K.A.T."/>
            <person name="Koren S."/>
            <person name="Bechman K.B."/>
            <person name="Herman A."/>
            <person name="Abrahante J.E."/>
            <person name="Garbe J."/>
        </authorList>
    </citation>
    <scope>NUCLEOTIDE SEQUENCE</scope>
    <source>
        <strain evidence="1">Duluth1</strain>
        <tissue evidence="1">Whole animal</tissue>
    </source>
</reference>
<organism evidence="1 2">
    <name type="scientific">Dreissena polymorpha</name>
    <name type="common">Zebra mussel</name>
    <name type="synonym">Mytilus polymorpha</name>
    <dbReference type="NCBI Taxonomy" id="45954"/>
    <lineage>
        <taxon>Eukaryota</taxon>
        <taxon>Metazoa</taxon>
        <taxon>Spiralia</taxon>
        <taxon>Lophotrochozoa</taxon>
        <taxon>Mollusca</taxon>
        <taxon>Bivalvia</taxon>
        <taxon>Autobranchia</taxon>
        <taxon>Heteroconchia</taxon>
        <taxon>Euheterodonta</taxon>
        <taxon>Imparidentia</taxon>
        <taxon>Neoheterodontei</taxon>
        <taxon>Myida</taxon>
        <taxon>Dreissenoidea</taxon>
        <taxon>Dreissenidae</taxon>
        <taxon>Dreissena</taxon>
    </lineage>
</organism>
<keyword evidence="2" id="KW-1185">Reference proteome</keyword>
<proteinExistence type="predicted"/>
<reference evidence="1" key="1">
    <citation type="journal article" date="2019" name="bioRxiv">
        <title>The Genome of the Zebra Mussel, Dreissena polymorpha: A Resource for Invasive Species Research.</title>
        <authorList>
            <person name="McCartney M.A."/>
            <person name="Auch B."/>
            <person name="Kono T."/>
            <person name="Mallez S."/>
            <person name="Zhang Y."/>
            <person name="Obille A."/>
            <person name="Becker A."/>
            <person name="Abrahante J.E."/>
            <person name="Garbe J."/>
            <person name="Badalamenti J.P."/>
            <person name="Herman A."/>
            <person name="Mangelson H."/>
            <person name="Liachko I."/>
            <person name="Sullivan S."/>
            <person name="Sone E.D."/>
            <person name="Koren S."/>
            <person name="Silverstein K.A.T."/>
            <person name="Beckman K.B."/>
            <person name="Gohl D.M."/>
        </authorList>
    </citation>
    <scope>NUCLEOTIDE SEQUENCE</scope>
    <source>
        <strain evidence="1">Duluth1</strain>
        <tissue evidence="1">Whole animal</tissue>
    </source>
</reference>
<dbReference type="EMBL" id="JAIWYP010000004">
    <property type="protein sequence ID" value="KAH3835281.1"/>
    <property type="molecule type" value="Genomic_DNA"/>
</dbReference>
<evidence type="ECO:0000313" key="2">
    <source>
        <dbReference type="Proteomes" id="UP000828390"/>
    </source>
</evidence>
<comment type="caution">
    <text evidence="1">The sequence shown here is derived from an EMBL/GenBank/DDBJ whole genome shotgun (WGS) entry which is preliminary data.</text>
</comment>
<protein>
    <submittedName>
        <fullName evidence="1">Uncharacterized protein</fullName>
    </submittedName>
</protein>